<organism evidence="1">
    <name type="scientific">Fagus sylvatica</name>
    <name type="common">Beechnut</name>
    <dbReference type="NCBI Taxonomy" id="28930"/>
    <lineage>
        <taxon>Eukaryota</taxon>
        <taxon>Viridiplantae</taxon>
        <taxon>Streptophyta</taxon>
        <taxon>Embryophyta</taxon>
        <taxon>Tracheophyta</taxon>
        <taxon>Spermatophyta</taxon>
        <taxon>Magnoliopsida</taxon>
        <taxon>eudicotyledons</taxon>
        <taxon>Gunneridae</taxon>
        <taxon>Pentapetalae</taxon>
        <taxon>rosids</taxon>
        <taxon>fabids</taxon>
        <taxon>Fagales</taxon>
        <taxon>Fagaceae</taxon>
        <taxon>Fagus</taxon>
    </lineage>
</organism>
<gene>
    <name evidence="1" type="ORF">FSB_LOCUS48907</name>
</gene>
<evidence type="ECO:0000313" key="1">
    <source>
        <dbReference type="EMBL" id="SPD21025.1"/>
    </source>
</evidence>
<accession>A0A2N9I9R5</accession>
<dbReference type="AlphaFoldDB" id="A0A2N9I9R5"/>
<protein>
    <submittedName>
        <fullName evidence="1">Uncharacterized protein</fullName>
    </submittedName>
</protein>
<name>A0A2N9I9R5_FAGSY</name>
<dbReference type="EMBL" id="OIVN01005124">
    <property type="protein sequence ID" value="SPD21025.1"/>
    <property type="molecule type" value="Genomic_DNA"/>
</dbReference>
<reference evidence="1" key="1">
    <citation type="submission" date="2018-02" db="EMBL/GenBank/DDBJ databases">
        <authorList>
            <person name="Cohen D.B."/>
            <person name="Kent A.D."/>
        </authorList>
    </citation>
    <scope>NUCLEOTIDE SEQUENCE</scope>
</reference>
<proteinExistence type="predicted"/>
<sequence length="50" mass="5671">MADSSFLLSTISLAQMEPTGSKGGTWKAMGGRSVRWRLWVEAMRKRRERG</sequence>